<evidence type="ECO:0000256" key="1">
    <source>
        <dbReference type="ARBA" id="ARBA00011764"/>
    </source>
</evidence>
<feature type="domain" description="Myb/SANT-like DNA-binding" evidence="6">
    <location>
        <begin position="10"/>
        <end position="87"/>
    </location>
</feature>
<dbReference type="PANTHER" id="PTHR21411">
    <property type="entry name" value="APONTIC"/>
    <property type="match status" value="1"/>
</dbReference>
<proteinExistence type="predicted"/>
<keyword evidence="3" id="KW-0805">Transcription regulation</keyword>
<dbReference type="PANTHER" id="PTHR21411:SF0">
    <property type="entry name" value="REGULATORY PROTEIN ZESTE"/>
    <property type="match status" value="1"/>
</dbReference>
<keyword evidence="8" id="KW-1185">Reference proteome</keyword>
<sequence length="297" mass="34385">MASKEKSSKSKHYTDMEKKVFLQILDKYKHVIEVKKNDSTTLKDKDVAWGEICNEFNQSTLICHERTAQQLKKLWANLKQYQREALTKEKQSFMATGGGPQETKIEVDPDIANIAPHLMKTAPVLFSSNMTETEIQDKHDLVFDLICTDEGIEELSNTGHVINISDVESTTASPGSCKKELMTSHSIDMPKIHLNNDKKKPHILKRKRKDLLEASNVEEELRIQRLHNIIRQEEKLADIKLKHEEKVTLMKEEHLKLFNDMQLNHLKVIQKLEIEIKKSELKSIELDKENIDLLIKK</sequence>
<evidence type="ECO:0000313" key="8">
    <source>
        <dbReference type="Proteomes" id="UP000078492"/>
    </source>
</evidence>
<evidence type="ECO:0000256" key="3">
    <source>
        <dbReference type="ARBA" id="ARBA00023015"/>
    </source>
</evidence>
<organism evidence="7 8">
    <name type="scientific">Trachymyrmex cornetzi</name>
    <dbReference type="NCBI Taxonomy" id="471704"/>
    <lineage>
        <taxon>Eukaryota</taxon>
        <taxon>Metazoa</taxon>
        <taxon>Ecdysozoa</taxon>
        <taxon>Arthropoda</taxon>
        <taxon>Hexapoda</taxon>
        <taxon>Insecta</taxon>
        <taxon>Pterygota</taxon>
        <taxon>Neoptera</taxon>
        <taxon>Endopterygota</taxon>
        <taxon>Hymenoptera</taxon>
        <taxon>Apocrita</taxon>
        <taxon>Aculeata</taxon>
        <taxon>Formicoidea</taxon>
        <taxon>Formicidae</taxon>
        <taxon>Myrmicinae</taxon>
        <taxon>Trachymyrmex</taxon>
    </lineage>
</organism>
<reference evidence="7 8" key="1">
    <citation type="submission" date="2015-09" db="EMBL/GenBank/DDBJ databases">
        <title>Trachymyrmex cornetzi WGS genome.</title>
        <authorList>
            <person name="Nygaard S."/>
            <person name="Hu H."/>
            <person name="Boomsma J."/>
            <person name="Zhang G."/>
        </authorList>
    </citation>
    <scope>NUCLEOTIDE SEQUENCE [LARGE SCALE GENOMIC DNA]</scope>
    <source>
        <strain evidence="7">Tcor2-1</strain>
        <tissue evidence="7">Whole body</tissue>
    </source>
</reference>
<dbReference type="AlphaFoldDB" id="A0A151IWZ9"/>
<dbReference type="EMBL" id="KQ980837">
    <property type="protein sequence ID" value="KYN12359.1"/>
    <property type="molecule type" value="Genomic_DNA"/>
</dbReference>
<comment type="subunit">
    <text evidence="1">Self-associates forming complexes of several hundred monomers.</text>
</comment>
<dbReference type="InterPro" id="IPR028002">
    <property type="entry name" value="Myb_DNA-bind_5"/>
</dbReference>
<comment type="function">
    <text evidence="5">Involved in transvection phenomena (= synapsis-dependent gene expression), where the synaptic pairing of chromosomes carrying genes with which zeste interacts influences the expression of these genes. Zeste binds to DNA and stimulates transcription from a nearby promoter.</text>
</comment>
<protein>
    <recommendedName>
        <fullName evidence="2">Regulatory protein zeste</fullName>
    </recommendedName>
</protein>
<name>A0A151IWZ9_9HYME</name>
<evidence type="ECO:0000256" key="2">
    <source>
        <dbReference type="ARBA" id="ARBA00016807"/>
    </source>
</evidence>
<dbReference type="Pfam" id="PF13873">
    <property type="entry name" value="Myb_DNA-bind_5"/>
    <property type="match status" value="1"/>
</dbReference>
<evidence type="ECO:0000256" key="5">
    <source>
        <dbReference type="ARBA" id="ARBA00025466"/>
    </source>
</evidence>
<evidence type="ECO:0000256" key="4">
    <source>
        <dbReference type="ARBA" id="ARBA00023163"/>
    </source>
</evidence>
<dbReference type="Proteomes" id="UP000078492">
    <property type="component" value="Unassembled WGS sequence"/>
</dbReference>
<evidence type="ECO:0000259" key="6">
    <source>
        <dbReference type="Pfam" id="PF13873"/>
    </source>
</evidence>
<gene>
    <name evidence="7" type="ORF">ALC57_15473</name>
</gene>
<dbReference type="OrthoDB" id="7699612at2759"/>
<dbReference type="STRING" id="471704.A0A151IWZ9"/>
<evidence type="ECO:0000313" key="7">
    <source>
        <dbReference type="EMBL" id="KYN12359.1"/>
    </source>
</evidence>
<dbReference type="KEGG" id="tcz:108767477"/>
<accession>A0A151IWZ9</accession>
<keyword evidence="4" id="KW-0804">Transcription</keyword>